<evidence type="ECO:0000256" key="1">
    <source>
        <dbReference type="SAM" id="Phobius"/>
    </source>
</evidence>
<gene>
    <name evidence="2" type="ORF">A0H81_00368</name>
</gene>
<evidence type="ECO:0000313" key="3">
    <source>
        <dbReference type="Proteomes" id="UP000092993"/>
    </source>
</evidence>
<keyword evidence="1" id="KW-0812">Transmembrane</keyword>
<reference evidence="2 3" key="1">
    <citation type="submission" date="2016-03" db="EMBL/GenBank/DDBJ databases">
        <title>Whole genome sequencing of Grifola frondosa 9006-11.</title>
        <authorList>
            <person name="Min B."/>
            <person name="Park H."/>
            <person name="Kim J.-G."/>
            <person name="Cho H."/>
            <person name="Oh Y.-L."/>
            <person name="Kong W.-S."/>
            <person name="Choi I.-G."/>
        </authorList>
    </citation>
    <scope>NUCLEOTIDE SEQUENCE [LARGE SCALE GENOMIC DNA]</scope>
    <source>
        <strain evidence="2 3">9006-11</strain>
    </source>
</reference>
<feature type="transmembrane region" description="Helical" evidence="1">
    <location>
        <begin position="59"/>
        <end position="79"/>
    </location>
</feature>
<evidence type="ECO:0000313" key="2">
    <source>
        <dbReference type="EMBL" id="OBZ78823.1"/>
    </source>
</evidence>
<accession>A0A1C7MPS2</accession>
<sequence length="89" mass="10636">MLSHRLRFDYADAGRDPTLFSSSPLQVPRRKWDTAMNYRNHDYNFDTRGYLQPEPTRRFFSYMFAGLIIDVLFGGKSFLLELLKFLLHR</sequence>
<comment type="caution">
    <text evidence="2">The sequence shown here is derived from an EMBL/GenBank/DDBJ whole genome shotgun (WGS) entry which is preliminary data.</text>
</comment>
<dbReference type="Proteomes" id="UP000092993">
    <property type="component" value="Unassembled WGS sequence"/>
</dbReference>
<dbReference type="AlphaFoldDB" id="A0A1C7MPS2"/>
<organism evidence="2 3">
    <name type="scientific">Grifola frondosa</name>
    <name type="common">Maitake</name>
    <name type="synonym">Polyporus frondosus</name>
    <dbReference type="NCBI Taxonomy" id="5627"/>
    <lineage>
        <taxon>Eukaryota</taxon>
        <taxon>Fungi</taxon>
        <taxon>Dikarya</taxon>
        <taxon>Basidiomycota</taxon>
        <taxon>Agaricomycotina</taxon>
        <taxon>Agaricomycetes</taxon>
        <taxon>Polyporales</taxon>
        <taxon>Grifolaceae</taxon>
        <taxon>Grifola</taxon>
    </lineage>
</organism>
<protein>
    <submittedName>
        <fullName evidence="2">Uncharacterized protein</fullName>
    </submittedName>
</protein>
<dbReference type="EMBL" id="LUGG01000001">
    <property type="protein sequence ID" value="OBZ78823.1"/>
    <property type="molecule type" value="Genomic_DNA"/>
</dbReference>
<keyword evidence="1" id="KW-0472">Membrane</keyword>
<name>A0A1C7MPS2_GRIFR</name>
<proteinExistence type="predicted"/>
<keyword evidence="3" id="KW-1185">Reference proteome</keyword>
<keyword evidence="1" id="KW-1133">Transmembrane helix</keyword>